<feature type="non-terminal residue" evidence="1">
    <location>
        <position position="83"/>
    </location>
</feature>
<proteinExistence type="predicted"/>
<evidence type="ECO:0000313" key="1">
    <source>
        <dbReference type="EMBL" id="CAG8745080.1"/>
    </source>
</evidence>
<comment type="caution">
    <text evidence="1">The sequence shown here is derived from an EMBL/GenBank/DDBJ whole genome shotgun (WGS) entry which is preliminary data.</text>
</comment>
<organism evidence="1 2">
    <name type="scientific">Cetraspora pellucida</name>
    <dbReference type="NCBI Taxonomy" id="1433469"/>
    <lineage>
        <taxon>Eukaryota</taxon>
        <taxon>Fungi</taxon>
        <taxon>Fungi incertae sedis</taxon>
        <taxon>Mucoromycota</taxon>
        <taxon>Glomeromycotina</taxon>
        <taxon>Glomeromycetes</taxon>
        <taxon>Diversisporales</taxon>
        <taxon>Gigasporaceae</taxon>
        <taxon>Cetraspora</taxon>
    </lineage>
</organism>
<sequence length="83" mass="9758">MDIQMKSLIILIQRNINNYIYGNDIVRYFVISEQDLLLEAEINRVCEIIDEVTKTLTDENNAYLQSVFKNLNVFTTIKTEVQK</sequence>
<dbReference type="AlphaFoldDB" id="A0A9N9IPW3"/>
<name>A0A9N9IPW3_9GLOM</name>
<evidence type="ECO:0000313" key="2">
    <source>
        <dbReference type="Proteomes" id="UP000789759"/>
    </source>
</evidence>
<accession>A0A9N9IPW3</accession>
<dbReference type="EMBL" id="CAJVQA010016794">
    <property type="protein sequence ID" value="CAG8745080.1"/>
    <property type="molecule type" value="Genomic_DNA"/>
</dbReference>
<dbReference type="Proteomes" id="UP000789759">
    <property type="component" value="Unassembled WGS sequence"/>
</dbReference>
<gene>
    <name evidence="1" type="ORF">CPELLU_LOCUS14323</name>
</gene>
<protein>
    <submittedName>
        <fullName evidence="1">908_t:CDS:1</fullName>
    </submittedName>
</protein>
<reference evidence="1" key="1">
    <citation type="submission" date="2021-06" db="EMBL/GenBank/DDBJ databases">
        <authorList>
            <person name="Kallberg Y."/>
            <person name="Tangrot J."/>
            <person name="Rosling A."/>
        </authorList>
    </citation>
    <scope>NUCLEOTIDE SEQUENCE</scope>
    <source>
        <strain evidence="1">FL966</strain>
    </source>
</reference>
<keyword evidence="2" id="KW-1185">Reference proteome</keyword>